<dbReference type="InterPro" id="IPR011006">
    <property type="entry name" value="CheY-like_superfamily"/>
</dbReference>
<name>A0A2S9GYH3_9BURK</name>
<reference evidence="3 4" key="1">
    <citation type="submission" date="2018-02" db="EMBL/GenBank/DDBJ databases">
        <title>Solimicrobium silvestre gen. nov., sp. nov., isolated from alpine forest soil.</title>
        <authorList>
            <person name="Margesin R."/>
            <person name="Albuquerque L."/>
            <person name="Zhang D.-C."/>
            <person name="Froufe H.J.C."/>
            <person name="Severino R."/>
            <person name="Roxo I."/>
            <person name="Egas C."/>
            <person name="Da Costa M.S."/>
        </authorList>
    </citation>
    <scope>NUCLEOTIDE SEQUENCE [LARGE SCALE GENOMIC DNA]</scope>
    <source>
        <strain evidence="3 4">S20-91</strain>
    </source>
</reference>
<evidence type="ECO:0000313" key="3">
    <source>
        <dbReference type="EMBL" id="PRC92769.1"/>
    </source>
</evidence>
<sequence>MPMQILIVEDEPAIADTLLYALTTDGFVVEWVITGFNAAAKK</sequence>
<gene>
    <name evidence="3" type="ORF">S2091_2499</name>
</gene>
<dbReference type="PROSITE" id="PS50110">
    <property type="entry name" value="RESPONSE_REGULATORY"/>
    <property type="match status" value="1"/>
</dbReference>
<dbReference type="GO" id="GO:0000160">
    <property type="term" value="P:phosphorelay signal transduction system"/>
    <property type="evidence" value="ECO:0007669"/>
    <property type="project" value="InterPro"/>
</dbReference>
<protein>
    <recommendedName>
        <fullName evidence="2">Response regulatory domain-containing protein</fullName>
    </recommendedName>
</protein>
<accession>A0A2S9GYH3</accession>
<proteinExistence type="predicted"/>
<feature type="domain" description="Response regulatory" evidence="2">
    <location>
        <begin position="4"/>
        <end position="42"/>
    </location>
</feature>
<dbReference type="InterPro" id="IPR001789">
    <property type="entry name" value="Sig_transdc_resp-reg_receiver"/>
</dbReference>
<dbReference type="Proteomes" id="UP000237839">
    <property type="component" value="Unassembled WGS sequence"/>
</dbReference>
<comment type="caution">
    <text evidence="3">The sequence shown here is derived from an EMBL/GenBank/DDBJ whole genome shotgun (WGS) entry which is preliminary data.</text>
</comment>
<dbReference type="RefSeq" id="WP_279337910.1">
    <property type="nucleotide sequence ID" value="NZ_PUGF01000011.1"/>
</dbReference>
<evidence type="ECO:0000313" key="4">
    <source>
        <dbReference type="Proteomes" id="UP000237839"/>
    </source>
</evidence>
<dbReference type="AlphaFoldDB" id="A0A2S9GYH3"/>
<dbReference type="Gene3D" id="3.40.50.2300">
    <property type="match status" value="1"/>
</dbReference>
<dbReference type="EMBL" id="PUGF01000011">
    <property type="protein sequence ID" value="PRC92769.1"/>
    <property type="molecule type" value="Genomic_DNA"/>
</dbReference>
<evidence type="ECO:0000259" key="2">
    <source>
        <dbReference type="PROSITE" id="PS50110"/>
    </source>
</evidence>
<dbReference type="SUPFAM" id="SSF52172">
    <property type="entry name" value="CheY-like"/>
    <property type="match status" value="1"/>
</dbReference>
<organism evidence="3 4">
    <name type="scientific">Solimicrobium silvestre</name>
    <dbReference type="NCBI Taxonomy" id="2099400"/>
    <lineage>
        <taxon>Bacteria</taxon>
        <taxon>Pseudomonadati</taxon>
        <taxon>Pseudomonadota</taxon>
        <taxon>Betaproteobacteria</taxon>
        <taxon>Burkholderiales</taxon>
        <taxon>Oxalobacteraceae</taxon>
        <taxon>Solimicrobium</taxon>
    </lineage>
</organism>
<comment type="caution">
    <text evidence="1">Lacks conserved residue(s) required for the propagation of feature annotation.</text>
</comment>
<keyword evidence="4" id="KW-1185">Reference proteome</keyword>
<evidence type="ECO:0000256" key="1">
    <source>
        <dbReference type="PROSITE-ProRule" id="PRU00169"/>
    </source>
</evidence>